<dbReference type="PROSITE" id="PS50110">
    <property type="entry name" value="RESPONSE_REGULATORY"/>
    <property type="match status" value="1"/>
</dbReference>
<dbReference type="Pfam" id="PF13487">
    <property type="entry name" value="HD_5"/>
    <property type="match status" value="1"/>
</dbReference>
<proteinExistence type="predicted"/>
<protein>
    <submittedName>
        <fullName evidence="4">DUF3369 domain-containing protein</fullName>
    </submittedName>
</protein>
<feature type="domain" description="Response regulatory" evidence="2">
    <location>
        <begin position="24"/>
        <end position="148"/>
    </location>
</feature>
<dbReference type="PANTHER" id="PTHR45228:SF9">
    <property type="entry name" value="3'3'-CGAMP-SPECIFIC PHOSPHODIESTERASE 2"/>
    <property type="match status" value="1"/>
</dbReference>
<dbReference type="Gene3D" id="1.10.3210.10">
    <property type="entry name" value="Hypothetical protein af1432"/>
    <property type="match status" value="1"/>
</dbReference>
<dbReference type="EMBL" id="JBHRSZ010000004">
    <property type="protein sequence ID" value="MFC3151343.1"/>
    <property type="molecule type" value="Genomic_DNA"/>
</dbReference>
<name>A0ABV7HFH7_9GAMM</name>
<evidence type="ECO:0000259" key="2">
    <source>
        <dbReference type="PROSITE" id="PS50110"/>
    </source>
</evidence>
<dbReference type="InterPro" id="IPR052020">
    <property type="entry name" value="Cyclic_di-GMP/3'3'-cGAMP_PDE"/>
</dbReference>
<dbReference type="CDD" id="cd00077">
    <property type="entry name" value="HDc"/>
    <property type="match status" value="1"/>
</dbReference>
<dbReference type="Pfam" id="PF11849">
    <property type="entry name" value="DUF3369"/>
    <property type="match status" value="1"/>
</dbReference>
<reference evidence="5" key="1">
    <citation type="journal article" date="2019" name="Int. J. Syst. Evol. Microbiol.">
        <title>The Global Catalogue of Microorganisms (GCM) 10K type strain sequencing project: providing services to taxonomists for standard genome sequencing and annotation.</title>
        <authorList>
            <consortium name="The Broad Institute Genomics Platform"/>
            <consortium name="The Broad Institute Genome Sequencing Center for Infectious Disease"/>
            <person name="Wu L."/>
            <person name="Ma J."/>
        </authorList>
    </citation>
    <scope>NUCLEOTIDE SEQUENCE [LARGE SCALE GENOMIC DNA]</scope>
    <source>
        <strain evidence="5">KCTC 52438</strain>
    </source>
</reference>
<dbReference type="RefSeq" id="WP_386719925.1">
    <property type="nucleotide sequence ID" value="NZ_JBHRSZ010000004.1"/>
</dbReference>
<dbReference type="InterPro" id="IPR021800">
    <property type="entry name" value="DUF3369"/>
</dbReference>
<organism evidence="4 5">
    <name type="scientific">Litoribrevibacter euphylliae</name>
    <dbReference type="NCBI Taxonomy" id="1834034"/>
    <lineage>
        <taxon>Bacteria</taxon>
        <taxon>Pseudomonadati</taxon>
        <taxon>Pseudomonadota</taxon>
        <taxon>Gammaproteobacteria</taxon>
        <taxon>Oceanospirillales</taxon>
        <taxon>Oceanospirillaceae</taxon>
        <taxon>Litoribrevibacter</taxon>
    </lineage>
</organism>
<accession>A0ABV7HFH7</accession>
<dbReference type="SUPFAM" id="SSF109604">
    <property type="entry name" value="HD-domain/PDEase-like"/>
    <property type="match status" value="1"/>
</dbReference>
<comment type="caution">
    <text evidence="4">The sequence shown here is derived from an EMBL/GenBank/DDBJ whole genome shotgun (WGS) entry which is preliminary data.</text>
</comment>
<sequence>MNEDDLLFMDEEEAETKDEVEPWKILIVDDEAEVHDVTRFALSGFEFDDKPLQFLDAYSGQEARGILANHPDVAVILLDVVMESEDSGLRVAKFIREELKYTSVRIILRTGQPGHAPEKTVVRDYDINDYKAKTELTAQKLYTLMLSSLRSYRDIVSLERNKRGLEKVIQCSRGIFEKHAMDQFVEGALEQLVSLLFLDHQPELYSYDSLAVELKDTTRLRSLCSCGKFKAKGDFCLSDLPEDVRCIFKQAISEKSNIFRDNDLVVYCEGKRRAILMYVDGHHVLSALDKELLEVFTKNVVTAYENIEIYEKTQQRTDDLIAYLAELTECRDQFVGRHTQRVAEISAKLGEYFGLSLQEISALKTAAPLHDFGNLMLPEELLHKNGSLTDEEMEKVRTHSQRGAEMLAQADQEILKLAGTIAQDHHEKWDGSGYPHGKQGEEIHIMGRIVAIADVFDLLACKRSYREPWPLEDIIRYFEDQKGLHFDPALVDILLSHLNEFIKIREKFPDPEYHSTE</sequence>
<dbReference type="InterPro" id="IPR037522">
    <property type="entry name" value="HD_GYP_dom"/>
</dbReference>
<dbReference type="PANTHER" id="PTHR45228">
    <property type="entry name" value="CYCLIC DI-GMP PHOSPHODIESTERASE TM_0186-RELATED"/>
    <property type="match status" value="1"/>
</dbReference>
<dbReference type="PROSITE" id="PS51832">
    <property type="entry name" value="HD_GYP"/>
    <property type="match status" value="1"/>
</dbReference>
<dbReference type="SUPFAM" id="SSF52172">
    <property type="entry name" value="CheY-like"/>
    <property type="match status" value="1"/>
</dbReference>
<dbReference type="Proteomes" id="UP001595476">
    <property type="component" value="Unassembled WGS sequence"/>
</dbReference>
<dbReference type="SMART" id="SM00471">
    <property type="entry name" value="HDc"/>
    <property type="match status" value="1"/>
</dbReference>
<evidence type="ECO:0000313" key="4">
    <source>
        <dbReference type="EMBL" id="MFC3151343.1"/>
    </source>
</evidence>
<dbReference type="Gene3D" id="3.40.50.2300">
    <property type="match status" value="1"/>
</dbReference>
<keyword evidence="1" id="KW-0597">Phosphoprotein</keyword>
<dbReference type="SMART" id="SM00448">
    <property type="entry name" value="REC"/>
    <property type="match status" value="1"/>
</dbReference>
<dbReference type="InterPro" id="IPR003607">
    <property type="entry name" value="HD/PDEase_dom"/>
</dbReference>
<dbReference type="InterPro" id="IPR011006">
    <property type="entry name" value="CheY-like_superfamily"/>
</dbReference>
<dbReference type="InterPro" id="IPR001789">
    <property type="entry name" value="Sig_transdc_resp-reg_receiver"/>
</dbReference>
<evidence type="ECO:0000313" key="5">
    <source>
        <dbReference type="Proteomes" id="UP001595476"/>
    </source>
</evidence>
<keyword evidence="5" id="KW-1185">Reference proteome</keyword>
<evidence type="ECO:0000259" key="3">
    <source>
        <dbReference type="PROSITE" id="PS51832"/>
    </source>
</evidence>
<feature type="domain" description="HD-GYP" evidence="3">
    <location>
        <begin position="313"/>
        <end position="510"/>
    </location>
</feature>
<gene>
    <name evidence="4" type="ORF">ACFOEK_09925</name>
</gene>
<evidence type="ECO:0000256" key="1">
    <source>
        <dbReference type="PROSITE-ProRule" id="PRU00169"/>
    </source>
</evidence>
<feature type="modified residue" description="4-aspartylphosphate" evidence="1">
    <location>
        <position position="79"/>
    </location>
</feature>